<reference evidence="4" key="2">
    <citation type="submission" date="2018-12" db="EMBL/GenBank/DDBJ databases">
        <title>Draft genome sequence of Flaovobacterium columnare ARS1 isolated from channel catfish in Alabama.</title>
        <authorList>
            <person name="Cai W."/>
            <person name="Arias C."/>
        </authorList>
    </citation>
    <scope>NUCLEOTIDE SEQUENCE [LARGE SCALE GENOMIC DNA]</scope>
    <source>
        <strain evidence="4">ARS1</strain>
    </source>
</reference>
<feature type="domain" description="Peptidase S9A N-terminal" evidence="3">
    <location>
        <begin position="108"/>
        <end position="371"/>
    </location>
</feature>
<name>A0A2N9PDF2_9FLAO</name>
<evidence type="ECO:0000256" key="1">
    <source>
        <dbReference type="ARBA" id="ARBA00022801"/>
    </source>
</evidence>
<dbReference type="OrthoDB" id="108903at2"/>
<feature type="domain" description="Peptidase S9 prolyl oligopeptidase catalytic" evidence="2">
    <location>
        <begin position="442"/>
        <end position="644"/>
    </location>
</feature>
<organism evidence="5 6">
    <name type="scientific">Flavobacterium columnare</name>
    <dbReference type="NCBI Taxonomy" id="996"/>
    <lineage>
        <taxon>Bacteria</taxon>
        <taxon>Pseudomonadati</taxon>
        <taxon>Bacteroidota</taxon>
        <taxon>Flavobacteriia</taxon>
        <taxon>Flavobacteriales</taxon>
        <taxon>Flavobacteriaceae</taxon>
        <taxon>Flavobacterium</taxon>
    </lineage>
</organism>
<evidence type="ECO:0000313" key="7">
    <source>
        <dbReference type="Proteomes" id="UP000288951"/>
    </source>
</evidence>
<dbReference type="EMBL" id="OLKH01000128">
    <property type="protein sequence ID" value="SPE78337.1"/>
    <property type="molecule type" value="Genomic_DNA"/>
</dbReference>
<dbReference type="EC" id="3.4.21.26" evidence="5"/>
<dbReference type="Proteomes" id="UP000238180">
    <property type="component" value="Unassembled WGS sequence"/>
</dbReference>
<dbReference type="AlphaFoldDB" id="A0A2N9PDF2"/>
<dbReference type="InterPro" id="IPR011042">
    <property type="entry name" value="6-blade_b-propeller_TolB-like"/>
</dbReference>
<reference evidence="5" key="1">
    <citation type="submission" date="2018-02" db="EMBL/GenBank/DDBJ databases">
        <authorList>
            <person name="Cohen D.B."/>
            <person name="Kent A.D."/>
        </authorList>
    </citation>
    <scope>NUCLEOTIDE SEQUENCE [LARGE SCALE GENOMIC DNA]</scope>
    <source>
        <strain evidence="5">CIP109753</strain>
    </source>
</reference>
<protein>
    <submittedName>
        <fullName evidence="5">Prolyl endopeptidase</fullName>
        <ecNumber evidence="5">3.4.21.26</ecNumber>
    </submittedName>
    <submittedName>
        <fullName evidence="4">S9 family peptidase</fullName>
    </submittedName>
</protein>
<dbReference type="GO" id="GO:0006508">
    <property type="term" value="P:proteolysis"/>
    <property type="evidence" value="ECO:0007669"/>
    <property type="project" value="InterPro"/>
</dbReference>
<dbReference type="InterPro" id="IPR029058">
    <property type="entry name" value="AB_hydrolase_fold"/>
</dbReference>
<dbReference type="SUPFAM" id="SSF82171">
    <property type="entry name" value="DPP6 N-terminal domain-like"/>
    <property type="match status" value="1"/>
</dbReference>
<evidence type="ECO:0000313" key="4">
    <source>
        <dbReference type="EMBL" id="RVU90956.1"/>
    </source>
</evidence>
<evidence type="ECO:0000313" key="6">
    <source>
        <dbReference type="Proteomes" id="UP000238180"/>
    </source>
</evidence>
<dbReference type="InterPro" id="IPR001375">
    <property type="entry name" value="Peptidase_S9_cat"/>
</dbReference>
<evidence type="ECO:0000259" key="2">
    <source>
        <dbReference type="Pfam" id="PF00326"/>
    </source>
</evidence>
<dbReference type="InterPro" id="IPR023302">
    <property type="entry name" value="Pept_S9A_N"/>
</dbReference>
<gene>
    <name evidence="4" type="ORF">EH230_08635</name>
    <name evidence="5" type="ORF">FLACOL_02353</name>
</gene>
<dbReference type="GO" id="GO:0004252">
    <property type="term" value="F:serine-type endopeptidase activity"/>
    <property type="evidence" value="ECO:0007669"/>
    <property type="project" value="UniProtKB-EC"/>
</dbReference>
<dbReference type="RefSeq" id="WP_105196836.1">
    <property type="nucleotide sequence ID" value="NZ_OLKH01000128.1"/>
</dbReference>
<dbReference type="Pfam" id="PF02897">
    <property type="entry name" value="Peptidase_S9_N"/>
    <property type="match status" value="1"/>
</dbReference>
<proteinExistence type="predicted"/>
<dbReference type="EMBL" id="RQSM01000003">
    <property type="protein sequence ID" value="RVU90956.1"/>
    <property type="molecule type" value="Genomic_DNA"/>
</dbReference>
<dbReference type="Proteomes" id="UP000288951">
    <property type="component" value="Unassembled WGS sequence"/>
</dbReference>
<dbReference type="SUPFAM" id="SSF53474">
    <property type="entry name" value="alpha/beta-Hydrolases"/>
    <property type="match status" value="1"/>
</dbReference>
<dbReference type="Pfam" id="PF00326">
    <property type="entry name" value="Peptidase_S9"/>
    <property type="match status" value="1"/>
</dbReference>
<keyword evidence="1 5" id="KW-0378">Hydrolase</keyword>
<evidence type="ECO:0000259" key="3">
    <source>
        <dbReference type="Pfam" id="PF02897"/>
    </source>
</evidence>
<evidence type="ECO:0000313" key="5">
    <source>
        <dbReference type="EMBL" id="SPE78337.1"/>
    </source>
</evidence>
<dbReference type="PANTHER" id="PTHR42776">
    <property type="entry name" value="SERINE PEPTIDASE S9 FAMILY MEMBER"/>
    <property type="match status" value="1"/>
</dbReference>
<accession>A0A2N9PDF2</accession>
<dbReference type="Gene3D" id="2.120.10.30">
    <property type="entry name" value="TolB, C-terminal domain"/>
    <property type="match status" value="2"/>
</dbReference>
<dbReference type="Gene3D" id="3.40.50.1820">
    <property type="entry name" value="alpha/beta hydrolase"/>
    <property type="match status" value="1"/>
</dbReference>
<dbReference type="PANTHER" id="PTHR42776:SF27">
    <property type="entry name" value="DIPEPTIDYL PEPTIDASE FAMILY MEMBER 6"/>
    <property type="match status" value="1"/>
</dbReference>
<keyword evidence="7" id="KW-1185">Reference proteome</keyword>
<sequence>MKKTSLQLFVLSLAIHTIAQDKKNVVVPNENLITENIAPISKELVQKVKKYTETRGASLSAIHPIKEEVIISTRFGSTNQLHKVIQPLGARKQITFFEEPIVAASYEPTKGEYLVYSRDTGGNEFGQLYKLDLKTGQSNLLTDGGRSQNGNIIWEKEGVGFYFSSTKRNGGDRDIYYMNPNDPSSTKLILEVKGGGWNIADISEDGKKLLVIEGISANESHIWMLDISTGKLTQVTNREDKGVVQTNANFSKITNEIWFTTDRDNEFRRLATFNLENKKITYFTSSIPWDVESYDLNEDKTKLVFMTNEGGVHKLYLMDTATKQIKIIPNLPIGLTGSVRFTKDGQSIFFSQSTADSSSDVYKLNLKTNKIIRWTESELGEMQKADMAIPKLIEWKSFDGMKISGFYYPASKKFTGKRPVMINIHGGPEGQSLASFLGASNYYTNEMGIVLIYPNVRGSSGFGKTYLAKDNGFLREDSVQDIGALLDWIAQQPELDKDRIMIMGGSYGGYMTLATAFHYADKIRCSVDVVGISNFNTFLKNTEDYRRDLRRVEYGDERDPKMYDFLDKIAPLNNTNKIKKPMFIIQGTNDPRVPVTEATQMRDKLKSQGNVVWYLEAKDEGHGFRKKSNVDFQRLAVIRYMEEYLLK</sequence>